<reference evidence="1 2" key="1">
    <citation type="journal article" date="2021" name="BMC Genomics">
        <title>Datura genome reveals duplications of psychoactive alkaloid biosynthetic genes and high mutation rate following tissue culture.</title>
        <authorList>
            <person name="Rajewski A."/>
            <person name="Carter-House D."/>
            <person name="Stajich J."/>
            <person name="Litt A."/>
        </authorList>
    </citation>
    <scope>NUCLEOTIDE SEQUENCE [LARGE SCALE GENOMIC DNA]</scope>
    <source>
        <strain evidence="1">AR-01</strain>
    </source>
</reference>
<protein>
    <submittedName>
        <fullName evidence="1">Uncharacterized protein</fullName>
    </submittedName>
</protein>
<organism evidence="1 2">
    <name type="scientific">Datura stramonium</name>
    <name type="common">Jimsonweed</name>
    <name type="synonym">Common thornapple</name>
    <dbReference type="NCBI Taxonomy" id="4076"/>
    <lineage>
        <taxon>Eukaryota</taxon>
        <taxon>Viridiplantae</taxon>
        <taxon>Streptophyta</taxon>
        <taxon>Embryophyta</taxon>
        <taxon>Tracheophyta</taxon>
        <taxon>Spermatophyta</taxon>
        <taxon>Magnoliopsida</taxon>
        <taxon>eudicotyledons</taxon>
        <taxon>Gunneridae</taxon>
        <taxon>Pentapetalae</taxon>
        <taxon>asterids</taxon>
        <taxon>lamiids</taxon>
        <taxon>Solanales</taxon>
        <taxon>Solanaceae</taxon>
        <taxon>Solanoideae</taxon>
        <taxon>Datureae</taxon>
        <taxon>Datura</taxon>
    </lineage>
</organism>
<name>A0ABS8WPC2_DATST</name>
<comment type="caution">
    <text evidence="1">The sequence shown here is derived from an EMBL/GenBank/DDBJ whole genome shotgun (WGS) entry which is preliminary data.</text>
</comment>
<evidence type="ECO:0000313" key="1">
    <source>
        <dbReference type="EMBL" id="MCE3051984.1"/>
    </source>
</evidence>
<sequence>MVDKGAVRIQIEELRAKKMLRMKANFGTYAVDKGRETKRGEDGRSLTKAARVWFENRLSDSVLQWFSTGFSQDGERRSEILVYGCLVSPKTKRLEGVMGLLMKEEREWRVSAAEVVFEVLLLAARKGEKERRPIR</sequence>
<evidence type="ECO:0000313" key="2">
    <source>
        <dbReference type="Proteomes" id="UP000823775"/>
    </source>
</evidence>
<feature type="non-terminal residue" evidence="1">
    <location>
        <position position="135"/>
    </location>
</feature>
<gene>
    <name evidence="1" type="ORF">HAX54_051359</name>
</gene>
<proteinExistence type="predicted"/>
<dbReference type="Proteomes" id="UP000823775">
    <property type="component" value="Unassembled WGS sequence"/>
</dbReference>
<keyword evidence="2" id="KW-1185">Reference proteome</keyword>
<accession>A0ABS8WPC2</accession>
<dbReference type="EMBL" id="JACEIK010009121">
    <property type="protein sequence ID" value="MCE3051984.1"/>
    <property type="molecule type" value="Genomic_DNA"/>
</dbReference>